<evidence type="ECO:0000256" key="11">
    <source>
        <dbReference type="ARBA" id="ARBA00048988"/>
    </source>
</evidence>
<dbReference type="Pfam" id="PF13361">
    <property type="entry name" value="UvrD_C"/>
    <property type="match status" value="1"/>
</dbReference>
<feature type="region of interest" description="Disordered" evidence="13">
    <location>
        <begin position="751"/>
        <end position="775"/>
    </location>
</feature>
<comment type="similarity">
    <text evidence="1">Belongs to the helicase family. UvrD subfamily.</text>
</comment>
<dbReference type="EMBL" id="CP002353">
    <property type="protein sequence ID" value="ADV63430.1"/>
    <property type="molecule type" value="Genomic_DNA"/>
</dbReference>
<dbReference type="GO" id="GO:0005524">
    <property type="term" value="F:ATP binding"/>
    <property type="evidence" value="ECO:0007669"/>
    <property type="project" value="UniProtKB-UniRule"/>
</dbReference>
<evidence type="ECO:0000259" key="14">
    <source>
        <dbReference type="PROSITE" id="PS51198"/>
    </source>
</evidence>
<name>E8R1L2_ISOPI</name>
<evidence type="ECO:0000256" key="4">
    <source>
        <dbReference type="ARBA" id="ARBA00022806"/>
    </source>
</evidence>
<dbReference type="SUPFAM" id="SSF52540">
    <property type="entry name" value="P-loop containing nucleoside triphosphate hydrolases"/>
    <property type="match status" value="1"/>
</dbReference>
<proteinExistence type="inferred from homology"/>
<evidence type="ECO:0000313" key="17">
    <source>
        <dbReference type="Proteomes" id="UP000008631"/>
    </source>
</evidence>
<dbReference type="GO" id="GO:0003677">
    <property type="term" value="F:DNA binding"/>
    <property type="evidence" value="ECO:0007669"/>
    <property type="project" value="UniProtKB-KW"/>
</dbReference>
<dbReference type="GO" id="GO:0016887">
    <property type="term" value="F:ATP hydrolysis activity"/>
    <property type="evidence" value="ECO:0007669"/>
    <property type="project" value="RHEA"/>
</dbReference>
<evidence type="ECO:0000256" key="12">
    <source>
        <dbReference type="PROSITE-ProRule" id="PRU00560"/>
    </source>
</evidence>
<organism evidence="16 17">
    <name type="scientific">Isosphaera pallida (strain ATCC 43644 / DSM 9630 / IS1B)</name>
    <dbReference type="NCBI Taxonomy" id="575540"/>
    <lineage>
        <taxon>Bacteria</taxon>
        <taxon>Pseudomonadati</taxon>
        <taxon>Planctomycetota</taxon>
        <taxon>Planctomycetia</taxon>
        <taxon>Isosphaerales</taxon>
        <taxon>Isosphaeraceae</taxon>
        <taxon>Isosphaera</taxon>
    </lineage>
</organism>
<feature type="domain" description="UvrD-like helicase ATP-binding" evidence="14">
    <location>
        <begin position="23"/>
        <end position="299"/>
    </location>
</feature>
<dbReference type="PROSITE" id="PS51198">
    <property type="entry name" value="UVRD_HELICASE_ATP_BIND"/>
    <property type="match status" value="1"/>
</dbReference>
<dbReference type="HOGENOM" id="CLU_004585_5_5_0"/>
<dbReference type="PROSITE" id="PS51217">
    <property type="entry name" value="UVRD_HELICASE_CTER"/>
    <property type="match status" value="1"/>
</dbReference>
<dbReference type="InterPro" id="IPR027417">
    <property type="entry name" value="P-loop_NTPase"/>
</dbReference>
<dbReference type="KEGG" id="ipa:Isop_2865"/>
<keyword evidence="7" id="KW-0413">Isomerase</keyword>
<dbReference type="eggNOG" id="COG0210">
    <property type="taxonomic scope" value="Bacteria"/>
</dbReference>
<dbReference type="Gene3D" id="3.40.50.300">
    <property type="entry name" value="P-loop containing nucleotide triphosphate hydrolases"/>
    <property type="match status" value="2"/>
</dbReference>
<keyword evidence="4 12" id="KW-0347">Helicase</keyword>
<evidence type="ECO:0000256" key="10">
    <source>
        <dbReference type="ARBA" id="ARBA00034923"/>
    </source>
</evidence>
<evidence type="ECO:0000256" key="6">
    <source>
        <dbReference type="ARBA" id="ARBA00023125"/>
    </source>
</evidence>
<dbReference type="Gene3D" id="1.10.10.160">
    <property type="match status" value="1"/>
</dbReference>
<evidence type="ECO:0000256" key="13">
    <source>
        <dbReference type="SAM" id="MobiDB-lite"/>
    </source>
</evidence>
<reference evidence="16 17" key="2">
    <citation type="journal article" date="2011" name="Stand. Genomic Sci.">
        <title>Complete genome sequence of Isosphaera pallida type strain (IS1B).</title>
        <authorList>
            <consortium name="US DOE Joint Genome Institute (JGI-PGF)"/>
            <person name="Goker M."/>
            <person name="Cleland D."/>
            <person name="Saunders E."/>
            <person name="Lapidus A."/>
            <person name="Nolan M."/>
            <person name="Lucas S."/>
            <person name="Hammon N."/>
            <person name="Deshpande S."/>
            <person name="Cheng J.F."/>
            <person name="Tapia R."/>
            <person name="Han C."/>
            <person name="Goodwin L."/>
            <person name="Pitluck S."/>
            <person name="Liolios K."/>
            <person name="Pagani I."/>
            <person name="Ivanova N."/>
            <person name="Mavromatis K."/>
            <person name="Pati A."/>
            <person name="Chen A."/>
            <person name="Palaniappan K."/>
            <person name="Land M."/>
            <person name="Hauser L."/>
            <person name="Chang Y.J."/>
            <person name="Jeffries C.D."/>
            <person name="Detter J.C."/>
            <person name="Beck B."/>
            <person name="Woyke T."/>
            <person name="Bristow J."/>
            <person name="Eisen J.A."/>
            <person name="Markowitz V."/>
            <person name="Hugenholtz P."/>
            <person name="Kyrpides N.C."/>
            <person name="Klenk H.P."/>
        </authorList>
    </citation>
    <scope>NUCLEOTIDE SEQUENCE [LARGE SCALE GENOMIC DNA]</scope>
    <source>
        <strain evidence="17">ATCC 43644 / DSM 9630 / IS1B</strain>
    </source>
</reference>
<dbReference type="RefSeq" id="WP_013565718.1">
    <property type="nucleotide sequence ID" value="NC_014962.1"/>
</dbReference>
<dbReference type="FunCoup" id="E8R1L2">
    <property type="interactions" value="379"/>
</dbReference>
<keyword evidence="6" id="KW-0238">DNA-binding</keyword>
<evidence type="ECO:0000256" key="2">
    <source>
        <dbReference type="ARBA" id="ARBA00022741"/>
    </source>
</evidence>
<evidence type="ECO:0000256" key="7">
    <source>
        <dbReference type="ARBA" id="ARBA00023235"/>
    </source>
</evidence>
<dbReference type="Pfam" id="PF00580">
    <property type="entry name" value="UvrD-helicase"/>
    <property type="match status" value="1"/>
</dbReference>
<keyword evidence="5 12" id="KW-0067">ATP-binding</keyword>
<evidence type="ECO:0000313" key="16">
    <source>
        <dbReference type="EMBL" id="ADV63430.1"/>
    </source>
</evidence>
<dbReference type="InParanoid" id="E8R1L2"/>
<accession>E8R1L2</accession>
<dbReference type="GO" id="GO:0033202">
    <property type="term" value="C:DNA helicase complex"/>
    <property type="evidence" value="ECO:0007669"/>
    <property type="project" value="TreeGrafter"/>
</dbReference>
<dbReference type="CDD" id="cd17932">
    <property type="entry name" value="DEXQc_UvrD"/>
    <property type="match status" value="1"/>
</dbReference>
<dbReference type="InterPro" id="IPR014016">
    <property type="entry name" value="UvrD-like_ATP-bd"/>
</dbReference>
<comment type="catalytic activity">
    <reaction evidence="11">
        <text>ATP + H2O = ADP + phosphate + H(+)</text>
        <dbReference type="Rhea" id="RHEA:13065"/>
        <dbReference type="ChEBI" id="CHEBI:15377"/>
        <dbReference type="ChEBI" id="CHEBI:15378"/>
        <dbReference type="ChEBI" id="CHEBI:30616"/>
        <dbReference type="ChEBI" id="CHEBI:43474"/>
        <dbReference type="ChEBI" id="CHEBI:456216"/>
        <dbReference type="EC" id="5.6.2.4"/>
    </reaction>
</comment>
<evidence type="ECO:0000259" key="15">
    <source>
        <dbReference type="PROSITE" id="PS51217"/>
    </source>
</evidence>
<keyword evidence="2 12" id="KW-0547">Nucleotide-binding</keyword>
<dbReference type="EC" id="5.6.2.4" evidence="9"/>
<keyword evidence="17" id="KW-1185">Reference proteome</keyword>
<protein>
    <recommendedName>
        <fullName evidence="9">DNA 3'-5' helicase</fullName>
        <ecNumber evidence="9">5.6.2.4</ecNumber>
    </recommendedName>
    <alternativeName>
        <fullName evidence="10">DNA 3'-5' helicase II</fullName>
    </alternativeName>
</protein>
<evidence type="ECO:0000256" key="9">
    <source>
        <dbReference type="ARBA" id="ARBA00034808"/>
    </source>
</evidence>
<dbReference type="Proteomes" id="UP000008631">
    <property type="component" value="Chromosome"/>
</dbReference>
<dbReference type="Gene3D" id="1.10.486.10">
    <property type="entry name" value="PCRA, domain 4"/>
    <property type="match status" value="1"/>
</dbReference>
<reference key="1">
    <citation type="submission" date="2010-11" db="EMBL/GenBank/DDBJ databases">
        <title>The complete sequence of chromosome of Isophaera pallida ATCC 43644.</title>
        <authorList>
            <consortium name="US DOE Joint Genome Institute (JGI-PGF)"/>
            <person name="Lucas S."/>
            <person name="Copeland A."/>
            <person name="Lapidus A."/>
            <person name="Bruce D."/>
            <person name="Goodwin L."/>
            <person name="Pitluck S."/>
            <person name="Kyrpides N."/>
            <person name="Mavromatis K."/>
            <person name="Pagani I."/>
            <person name="Ivanova N."/>
            <person name="Saunders E."/>
            <person name="Brettin T."/>
            <person name="Detter J.C."/>
            <person name="Han C."/>
            <person name="Tapia R."/>
            <person name="Land M."/>
            <person name="Hauser L."/>
            <person name="Markowitz V."/>
            <person name="Cheng J.-F."/>
            <person name="Hugenholtz P."/>
            <person name="Woyke T."/>
            <person name="Wu D."/>
            <person name="Eisen J.A."/>
        </authorList>
    </citation>
    <scope>NUCLEOTIDE SEQUENCE</scope>
    <source>
        <strain>ATCC 43644</strain>
    </source>
</reference>
<dbReference type="PANTHER" id="PTHR11070">
    <property type="entry name" value="UVRD / RECB / PCRA DNA HELICASE FAMILY MEMBER"/>
    <property type="match status" value="1"/>
</dbReference>
<evidence type="ECO:0000256" key="8">
    <source>
        <dbReference type="ARBA" id="ARBA00034617"/>
    </source>
</evidence>
<evidence type="ECO:0000256" key="1">
    <source>
        <dbReference type="ARBA" id="ARBA00009922"/>
    </source>
</evidence>
<dbReference type="FunFam" id="1.10.486.10:FF:000003">
    <property type="entry name" value="ATP-dependent DNA helicase"/>
    <property type="match status" value="1"/>
</dbReference>
<dbReference type="GO" id="GO:0043138">
    <property type="term" value="F:3'-5' DNA helicase activity"/>
    <property type="evidence" value="ECO:0007669"/>
    <property type="project" value="UniProtKB-EC"/>
</dbReference>
<evidence type="ECO:0000256" key="5">
    <source>
        <dbReference type="ARBA" id="ARBA00022840"/>
    </source>
</evidence>
<evidence type="ECO:0000256" key="3">
    <source>
        <dbReference type="ARBA" id="ARBA00022801"/>
    </source>
</evidence>
<dbReference type="GO" id="GO:0000725">
    <property type="term" value="P:recombinational repair"/>
    <property type="evidence" value="ECO:0007669"/>
    <property type="project" value="TreeGrafter"/>
</dbReference>
<dbReference type="AlphaFoldDB" id="E8R1L2"/>
<dbReference type="GO" id="GO:0005829">
    <property type="term" value="C:cytosol"/>
    <property type="evidence" value="ECO:0007669"/>
    <property type="project" value="TreeGrafter"/>
</dbReference>
<feature type="binding site" evidence="12">
    <location>
        <begin position="44"/>
        <end position="51"/>
    </location>
    <ligand>
        <name>ATP</name>
        <dbReference type="ChEBI" id="CHEBI:30616"/>
    </ligand>
</feature>
<feature type="region of interest" description="Disordered" evidence="13">
    <location>
        <begin position="677"/>
        <end position="739"/>
    </location>
</feature>
<feature type="domain" description="UvrD-like helicase C-terminal" evidence="15">
    <location>
        <begin position="300"/>
        <end position="574"/>
    </location>
</feature>
<gene>
    <name evidence="16" type="ordered locus">Isop_2865</name>
</gene>
<dbReference type="PANTHER" id="PTHR11070:SF2">
    <property type="entry name" value="ATP-DEPENDENT DNA HELICASE SRS2"/>
    <property type="match status" value="1"/>
</dbReference>
<comment type="catalytic activity">
    <reaction evidence="8">
        <text>Couples ATP hydrolysis with the unwinding of duplex DNA by translocating in the 3'-5' direction.</text>
        <dbReference type="EC" id="5.6.2.4"/>
    </reaction>
</comment>
<dbReference type="STRING" id="575540.Isop_2865"/>
<sequence length="841" mass="92431">MTNPPPPRNVKVADPHALDPLMADLTPAQRQAVAHLEGPMLVLAGAGSGKTRVITRRIAYLIRSGAVGSSILAITFTNKAAGEMKRRIEDIVPNSGVWVGTFHSVCARLMRTYAPLIGLDRGFTIHDSSDRIKVIKACVRQLGLDDAGVSAERLEAVISKAKNDLVAPETLARNAWNHEAVLAARVYPLYQQRLREQSAVDFDDLLLHMVAILKNHPEVRKTLDARFRFLLVDEYQDTNLAQYAILKALSVDHPNLCVTGDPDQSIYAWRGANIHNILEFEKDFPGCKVVKLERNYRSTRNILTTADGLIRHNRLRKPKALLTENPPGAPVRVVTHANEAAEARAVAAAIRDRVDHHGFSYSDIAIFCRVTALTRNLESALRSARIPYQVVGGVAFYERQEVKDLLAYLKLAVNPKDDVAFERVVNTPPRGLGQTTLDHLRAYASRVGIPLLRAAREAQQVAAIKDKAARSLRDFALLMDELATLRDQPAEAALRSVLALTSYRAYLAEAPQGEAEERLANLDELVSAAREYDATHTEPTLDGFLEEVSLISAVDRMRDDAGAVAVMTLHAAKGLEFPVVFIIGLEEGILPHSRSSESREELEEERRLLFVGITRAQKELTISHCKIREYRGQRQVMIPSCFLNELPEESVEYEDRSAREPSGFHWVEGNHRAFQSSGRNGASWGLVPREPNHPAGRPRTMRSPTHDDDAIDPPAGDDLPEVPIGRPAASSGSSSSQSTGFRMITAADLAGAHPTHSSQDEPGQSPDPIQKLGPQDVERLKPGTAVLHPHYGLGRVTGIDGAGPQRKGRIRFAAGEKTFVLAKTPLRIISKPDGLSHLQGT</sequence>
<keyword evidence="3 12" id="KW-0378">Hydrolase</keyword>
<dbReference type="InterPro" id="IPR000212">
    <property type="entry name" value="DNA_helicase_UvrD/REP"/>
</dbReference>
<dbReference type="InterPro" id="IPR014017">
    <property type="entry name" value="DNA_helicase_UvrD-like_C"/>
</dbReference>
<dbReference type="InterPro" id="IPR013986">
    <property type="entry name" value="DExx_box_DNA_helicase_dom_sf"/>
</dbReference>